<dbReference type="InterPro" id="IPR018699">
    <property type="entry name" value="DUF2203"/>
</dbReference>
<proteinExistence type="predicted"/>
<evidence type="ECO:0000313" key="1">
    <source>
        <dbReference type="EMBL" id="TGL58000.1"/>
    </source>
</evidence>
<dbReference type="AlphaFoldDB" id="A0A4R9JXR9"/>
<protein>
    <submittedName>
        <fullName evidence="1">DUF2203 family protein</fullName>
    </submittedName>
</protein>
<dbReference type="Pfam" id="PF09969">
    <property type="entry name" value="DUF2203"/>
    <property type="match status" value="1"/>
</dbReference>
<dbReference type="RefSeq" id="WP_135624019.1">
    <property type="nucleotide sequence ID" value="NZ_RQGD01000034.1"/>
</dbReference>
<reference evidence="1" key="1">
    <citation type="journal article" date="2019" name="PLoS Negl. Trop. Dis.">
        <title>Revisiting the worldwide diversity of Leptospira species in the environment.</title>
        <authorList>
            <person name="Vincent A.T."/>
            <person name="Schiettekatte O."/>
            <person name="Bourhy P."/>
            <person name="Veyrier F.J."/>
            <person name="Picardeau M."/>
        </authorList>
    </citation>
    <scope>NUCLEOTIDE SEQUENCE [LARGE SCALE GENOMIC DNA]</scope>
    <source>
        <strain evidence="1">201702476</strain>
    </source>
</reference>
<sequence>MDKKIWSLGEAREVLPLVKEITSEYYKESSLLASEIRTKVYPENILEEKEDKISSLVQRWSNEILALGMDVKGLWLVDFDHGNGYYCWTWGEEDVLYEHGYNDGFRSRKLIEDKKEENDDGNQ</sequence>
<dbReference type="Proteomes" id="UP000297693">
    <property type="component" value="Unassembled WGS sequence"/>
</dbReference>
<name>A0A4R9JXR9_9LEPT</name>
<comment type="caution">
    <text evidence="1">The sequence shown here is derived from an EMBL/GenBank/DDBJ whole genome shotgun (WGS) entry which is preliminary data.</text>
</comment>
<organism evidence="1 2">
    <name type="scientific">Leptospira ognonensis</name>
    <dbReference type="NCBI Taxonomy" id="2484945"/>
    <lineage>
        <taxon>Bacteria</taxon>
        <taxon>Pseudomonadati</taxon>
        <taxon>Spirochaetota</taxon>
        <taxon>Spirochaetia</taxon>
        <taxon>Leptospirales</taxon>
        <taxon>Leptospiraceae</taxon>
        <taxon>Leptospira</taxon>
    </lineage>
</organism>
<evidence type="ECO:0000313" key="2">
    <source>
        <dbReference type="Proteomes" id="UP000297693"/>
    </source>
</evidence>
<keyword evidence="2" id="KW-1185">Reference proteome</keyword>
<gene>
    <name evidence="1" type="ORF">EHQ58_11425</name>
</gene>
<dbReference type="EMBL" id="RQGD01000034">
    <property type="protein sequence ID" value="TGL58000.1"/>
    <property type="molecule type" value="Genomic_DNA"/>
</dbReference>
<dbReference type="OrthoDB" id="9802910at2"/>
<accession>A0A4R9JXR9</accession>